<protein>
    <submittedName>
        <fullName evidence="1">Uncharacterized protein</fullName>
    </submittedName>
</protein>
<sequence length="103" mass="11684">MGIKKLVTITVEAQIEIELAEWASNPTVEDIEGVCDCGFYVENSDDIYKTAARLVLNGYATSNNDVFGIIYSEWRKGNTPDTENDSFYEIKNIEVNDYRVESM</sequence>
<keyword evidence="2" id="KW-1185">Reference proteome</keyword>
<gene>
    <name evidence="1" type="ORF">OSH00_02100</name>
</gene>
<dbReference type="EMBL" id="JAPKMY010000001">
    <property type="protein sequence ID" value="MCX5466525.1"/>
    <property type="molecule type" value="Genomic_DNA"/>
</dbReference>
<dbReference type="AlphaFoldDB" id="A0A9X3IG81"/>
<evidence type="ECO:0000313" key="1">
    <source>
        <dbReference type="EMBL" id="MCX5466525.1"/>
    </source>
</evidence>
<reference evidence="1" key="1">
    <citation type="submission" date="2022-11" db="EMBL/GenBank/DDBJ databases">
        <title>Biodiversity and phylogenetic relationships of bacteria.</title>
        <authorList>
            <person name="Machado R.A.R."/>
            <person name="Bhat A."/>
            <person name="Loulou A."/>
            <person name="Kallel S."/>
        </authorList>
    </citation>
    <scope>NUCLEOTIDE SEQUENCE</scope>
    <source>
        <strain evidence="1">A-IN1</strain>
    </source>
</reference>
<dbReference type="Proteomes" id="UP001146019">
    <property type="component" value="Unassembled WGS sequence"/>
</dbReference>
<proteinExistence type="predicted"/>
<comment type="caution">
    <text evidence="1">The sequence shown here is derived from an EMBL/GenBank/DDBJ whole genome shotgun (WGS) entry which is preliminary data.</text>
</comment>
<dbReference type="RefSeq" id="WP_266129033.1">
    <property type="nucleotide sequence ID" value="NZ_JAPKMY010000001.1"/>
</dbReference>
<organism evidence="1 2">
    <name type="scientific">Acinetobacter nematophilus</name>
    <dbReference type="NCBI Taxonomy" id="2994642"/>
    <lineage>
        <taxon>Bacteria</taxon>
        <taxon>Pseudomonadati</taxon>
        <taxon>Pseudomonadota</taxon>
        <taxon>Gammaproteobacteria</taxon>
        <taxon>Moraxellales</taxon>
        <taxon>Moraxellaceae</taxon>
        <taxon>Acinetobacter</taxon>
    </lineage>
</organism>
<evidence type="ECO:0000313" key="2">
    <source>
        <dbReference type="Proteomes" id="UP001146019"/>
    </source>
</evidence>
<name>A0A9X3IG81_9GAMM</name>
<accession>A0A9X3IG81</accession>